<dbReference type="InterPro" id="IPR023346">
    <property type="entry name" value="Lysozyme-like_dom_sf"/>
</dbReference>
<keyword evidence="5" id="KW-1185">Reference proteome</keyword>
<dbReference type="InterPro" id="IPR008258">
    <property type="entry name" value="Transglycosylase_SLT_dom_1"/>
</dbReference>
<protein>
    <recommendedName>
        <fullName evidence="3">LysM domain-containing protein</fullName>
    </recommendedName>
</protein>
<organism evidence="4 5">
    <name type="scientific">Algivirga pacifica</name>
    <dbReference type="NCBI Taxonomy" id="1162670"/>
    <lineage>
        <taxon>Bacteria</taxon>
        <taxon>Pseudomonadati</taxon>
        <taxon>Bacteroidota</taxon>
        <taxon>Cytophagia</taxon>
        <taxon>Cytophagales</taxon>
        <taxon>Flammeovirgaceae</taxon>
        <taxon>Algivirga</taxon>
    </lineage>
</organism>
<proteinExistence type="inferred from homology"/>
<accession>A0ABP9D606</accession>
<feature type="domain" description="LysM" evidence="3">
    <location>
        <begin position="430"/>
        <end position="473"/>
    </location>
</feature>
<dbReference type="Gene3D" id="1.10.530.10">
    <property type="match status" value="1"/>
</dbReference>
<dbReference type="InterPro" id="IPR036779">
    <property type="entry name" value="LysM_dom_sf"/>
</dbReference>
<feature type="region of interest" description="Disordered" evidence="2">
    <location>
        <begin position="412"/>
        <end position="433"/>
    </location>
</feature>
<evidence type="ECO:0000313" key="4">
    <source>
        <dbReference type="EMBL" id="GAA4831402.1"/>
    </source>
</evidence>
<comment type="caution">
    <text evidence="4">The sequence shown here is derived from an EMBL/GenBank/DDBJ whole genome shotgun (WGS) entry which is preliminary data.</text>
</comment>
<dbReference type="PANTHER" id="PTHR33734">
    <property type="entry name" value="LYSM DOMAIN-CONTAINING GPI-ANCHORED PROTEIN 2"/>
    <property type="match status" value="1"/>
</dbReference>
<dbReference type="Pfam" id="PF01476">
    <property type="entry name" value="LysM"/>
    <property type="match status" value="3"/>
</dbReference>
<sequence length="541" mass="61650">MAQEEEFTWMDSIYTVPPPVGYVMPFDTMDIIEAASSSFSPWTEDALDEFDTTGVLSSEMLEEVLINYDYIPAVSDEVIKDRLIALEQDVPLNYHERVRRFIDFFSVKRRAYTLTILQRKNIYFPMFDRIFKEEGVPTELKYLAIVESAFKPRAVSRVGARGLWQFMPRTGRAYGLKQDSHIDERMDPEQATRAAAKYLKFLYKYHGDWELAIAAYNCGPGNIRKAQRRSGKYHFWDIYHKLPRETRSYLPQFVAMMYVLNYADEHNLHQAAPDYDIPAAEIFVSQSVDLKKLGDQIGVCEEDLLLMNPKLRWGYVPGGVKNFGVKIPESRYKMFESNRDSILAKIKYTGQGGNYKDGFYYHVVRRGESLGLIASRNRVKLWELKSWNNLRSNTIYPGQKLKIYGQGYKAPAPKSTASSSSSRSSVTSSKYHTVRRGDTVGGIARRYGISASNLRKWNGLNGNLIKAGERLAVAPPTSKSSTTSNVTKKSTSGATKYHIVRKGDSLWEIAKKNGVTVSELKKWNNLKSNSLRPGQKLKVKS</sequence>
<feature type="domain" description="LysM" evidence="3">
    <location>
        <begin position="360"/>
        <end position="403"/>
    </location>
</feature>
<dbReference type="InterPro" id="IPR000189">
    <property type="entry name" value="Transglyc_AS"/>
</dbReference>
<evidence type="ECO:0000313" key="5">
    <source>
        <dbReference type="Proteomes" id="UP001500298"/>
    </source>
</evidence>
<evidence type="ECO:0000256" key="2">
    <source>
        <dbReference type="SAM" id="MobiDB-lite"/>
    </source>
</evidence>
<reference evidence="5" key="1">
    <citation type="journal article" date="2019" name="Int. J. Syst. Evol. Microbiol.">
        <title>The Global Catalogue of Microorganisms (GCM) 10K type strain sequencing project: providing services to taxonomists for standard genome sequencing and annotation.</title>
        <authorList>
            <consortium name="The Broad Institute Genomics Platform"/>
            <consortium name="The Broad Institute Genome Sequencing Center for Infectious Disease"/>
            <person name="Wu L."/>
            <person name="Ma J."/>
        </authorList>
    </citation>
    <scope>NUCLEOTIDE SEQUENCE [LARGE SCALE GENOMIC DNA]</scope>
    <source>
        <strain evidence="5">JCM 18326</strain>
    </source>
</reference>
<dbReference type="InterPro" id="IPR018392">
    <property type="entry name" value="LysM"/>
</dbReference>
<dbReference type="Proteomes" id="UP001500298">
    <property type="component" value="Unassembled WGS sequence"/>
</dbReference>
<gene>
    <name evidence="4" type="ORF">GCM10023331_15810</name>
</gene>
<dbReference type="SMART" id="SM00257">
    <property type="entry name" value="LysM"/>
    <property type="match status" value="3"/>
</dbReference>
<dbReference type="SUPFAM" id="SSF53955">
    <property type="entry name" value="Lysozyme-like"/>
    <property type="match status" value="1"/>
</dbReference>
<dbReference type="PANTHER" id="PTHR33734:SF22">
    <property type="entry name" value="MEMBRANE-BOUND LYTIC MUREIN TRANSGLYCOSYLASE D"/>
    <property type="match status" value="1"/>
</dbReference>
<feature type="domain" description="LysM" evidence="3">
    <location>
        <begin position="496"/>
        <end position="539"/>
    </location>
</feature>
<dbReference type="CDD" id="cd16894">
    <property type="entry name" value="MltD-like"/>
    <property type="match status" value="1"/>
</dbReference>
<name>A0ABP9D606_9BACT</name>
<dbReference type="Pfam" id="PF01464">
    <property type="entry name" value="SLT"/>
    <property type="match status" value="1"/>
</dbReference>
<dbReference type="Gene3D" id="3.10.350.10">
    <property type="entry name" value="LysM domain"/>
    <property type="match status" value="3"/>
</dbReference>
<dbReference type="SUPFAM" id="SSF54106">
    <property type="entry name" value="LysM domain"/>
    <property type="match status" value="3"/>
</dbReference>
<evidence type="ECO:0000256" key="1">
    <source>
        <dbReference type="ARBA" id="ARBA00007734"/>
    </source>
</evidence>
<comment type="similarity">
    <text evidence="1">Belongs to the transglycosylase Slt family.</text>
</comment>
<dbReference type="PROSITE" id="PS00922">
    <property type="entry name" value="TRANSGLYCOSYLASE"/>
    <property type="match status" value="1"/>
</dbReference>
<dbReference type="CDD" id="cd00118">
    <property type="entry name" value="LysM"/>
    <property type="match status" value="3"/>
</dbReference>
<evidence type="ECO:0000259" key="3">
    <source>
        <dbReference type="PROSITE" id="PS51782"/>
    </source>
</evidence>
<dbReference type="EMBL" id="BAABJX010000024">
    <property type="protein sequence ID" value="GAA4831402.1"/>
    <property type="molecule type" value="Genomic_DNA"/>
</dbReference>
<dbReference type="PROSITE" id="PS51782">
    <property type="entry name" value="LYSM"/>
    <property type="match status" value="3"/>
</dbReference>
<feature type="compositionally biased region" description="Low complexity" evidence="2">
    <location>
        <begin position="415"/>
        <end position="429"/>
    </location>
</feature>